<dbReference type="PANTHER" id="PTHR31871">
    <property type="entry name" value="OS02G0137100 PROTEIN"/>
    <property type="match status" value="1"/>
</dbReference>
<sequence>MAATQEETLGTEPLFNSAGSASLPSSRPVTSESLQPAHNSPQAVSTADAEAGQISCEDIQKVQNLIEKCLQLYMTQEEVVSTLKSEAGIQPRFTTLVWQKLEEQNPEFFRAYYTRLKLKDQIVLFNHLLEQQVQMFQRFQGGWLQAGAQQLVANQPPITTVQALPAGYLPSLGLGAQAIVQAAPASNDAQRMHGIPSTAQVQLPSSSPHFGGTIVSSPQPAPMTATPHAAAFIPTSLGNGPPSASMGFAVGAGHFSAPQPQSGLPAQPVSAASDSQPAAHTPSVPMVPASGPAAPAPTTDALSGSGMADGAGEMGGLPRNFSLSDFNIDLQGNMQQEAEGGFSLLQAIGGDDLGLELDPGVGSNP</sequence>
<dbReference type="InterPro" id="IPR006476">
    <property type="entry name" value="CHP01589_pln"/>
</dbReference>
<dbReference type="PANTHER" id="PTHR31871:SF1">
    <property type="entry name" value="HISTIDINE-TRNA LIGASE"/>
    <property type="match status" value="1"/>
</dbReference>
<dbReference type="AlphaFoldDB" id="A0A061SEI0"/>
<dbReference type="NCBIfam" id="TIGR01589">
    <property type="entry name" value="A_thal_3526"/>
    <property type="match status" value="1"/>
</dbReference>
<dbReference type="Pfam" id="PF09713">
    <property type="entry name" value="A_thal_3526"/>
    <property type="match status" value="1"/>
</dbReference>
<protein>
    <submittedName>
        <fullName evidence="2">Ectonucleotide pyrophosphatase phosphodiesterase family member 3</fullName>
    </submittedName>
</protein>
<evidence type="ECO:0000313" key="2">
    <source>
        <dbReference type="EMBL" id="JAC81111.1"/>
    </source>
</evidence>
<organism evidence="2">
    <name type="scientific">Tetraselmis sp. GSL018</name>
    <dbReference type="NCBI Taxonomy" id="582737"/>
    <lineage>
        <taxon>Eukaryota</taxon>
        <taxon>Viridiplantae</taxon>
        <taxon>Chlorophyta</taxon>
        <taxon>core chlorophytes</taxon>
        <taxon>Chlorodendrophyceae</taxon>
        <taxon>Chlorodendrales</taxon>
        <taxon>Chlorodendraceae</taxon>
        <taxon>Tetraselmis</taxon>
    </lineage>
</organism>
<evidence type="ECO:0000256" key="1">
    <source>
        <dbReference type="SAM" id="MobiDB-lite"/>
    </source>
</evidence>
<feature type="region of interest" description="Disordered" evidence="1">
    <location>
        <begin position="256"/>
        <end position="313"/>
    </location>
</feature>
<name>A0A061SEI0_9CHLO</name>
<accession>A0A061SEI0</accession>
<gene>
    <name evidence="2" type="ORF">TSPGSL018_8668</name>
</gene>
<feature type="compositionally biased region" description="Polar residues" evidence="1">
    <location>
        <begin position="17"/>
        <end position="45"/>
    </location>
</feature>
<feature type="region of interest" description="Disordered" evidence="1">
    <location>
        <begin position="1"/>
        <end position="46"/>
    </location>
</feature>
<reference evidence="2" key="1">
    <citation type="submission" date="2014-05" db="EMBL/GenBank/DDBJ databases">
        <title>The transcriptome of the halophilic microalga Tetraselmis sp. GSL018 isolated from the Great Salt Lake, Utah.</title>
        <authorList>
            <person name="Jinkerson R.E."/>
            <person name="D'Adamo S."/>
            <person name="Posewitz M.C."/>
        </authorList>
    </citation>
    <scope>NUCLEOTIDE SEQUENCE</scope>
    <source>
        <strain evidence="2">GSL018</strain>
    </source>
</reference>
<feature type="compositionally biased region" description="Low complexity" evidence="1">
    <location>
        <begin position="282"/>
        <end position="297"/>
    </location>
</feature>
<feature type="compositionally biased region" description="Polar residues" evidence="1">
    <location>
        <begin position="258"/>
        <end position="278"/>
    </location>
</feature>
<proteinExistence type="predicted"/>
<dbReference type="EMBL" id="GBEZ01004078">
    <property type="protein sequence ID" value="JAC81111.1"/>
    <property type="molecule type" value="Transcribed_RNA"/>
</dbReference>